<accession>A0A2S5B1U5</accession>
<feature type="compositionally biased region" description="Basic and acidic residues" evidence="1">
    <location>
        <begin position="191"/>
        <end position="201"/>
    </location>
</feature>
<feature type="compositionally biased region" description="Basic and acidic residues" evidence="1">
    <location>
        <begin position="208"/>
        <end position="219"/>
    </location>
</feature>
<organism evidence="2 3">
    <name type="scientific">Rhodotorula taiwanensis</name>
    <dbReference type="NCBI Taxonomy" id="741276"/>
    <lineage>
        <taxon>Eukaryota</taxon>
        <taxon>Fungi</taxon>
        <taxon>Dikarya</taxon>
        <taxon>Basidiomycota</taxon>
        <taxon>Pucciniomycotina</taxon>
        <taxon>Microbotryomycetes</taxon>
        <taxon>Sporidiobolales</taxon>
        <taxon>Sporidiobolaceae</taxon>
        <taxon>Rhodotorula</taxon>
    </lineage>
</organism>
<name>A0A2S5B1U5_9BASI</name>
<feature type="compositionally biased region" description="Basic and acidic residues" evidence="1">
    <location>
        <begin position="254"/>
        <end position="266"/>
    </location>
</feature>
<reference evidence="2 3" key="1">
    <citation type="journal article" date="2018" name="Front. Microbiol.">
        <title>Prospects for Fungal Bioremediation of Acidic Radioactive Waste Sites: Characterization and Genome Sequence of Rhodotorula taiwanensis MD1149.</title>
        <authorList>
            <person name="Tkavc R."/>
            <person name="Matrosova V.Y."/>
            <person name="Grichenko O.E."/>
            <person name="Gostincar C."/>
            <person name="Volpe R.P."/>
            <person name="Klimenkova P."/>
            <person name="Gaidamakova E.K."/>
            <person name="Zhou C.E."/>
            <person name="Stewart B.J."/>
            <person name="Lyman M.G."/>
            <person name="Malfatti S.A."/>
            <person name="Rubinfeld B."/>
            <person name="Courtot M."/>
            <person name="Singh J."/>
            <person name="Dalgard C.L."/>
            <person name="Hamilton T."/>
            <person name="Frey K.G."/>
            <person name="Gunde-Cimerman N."/>
            <person name="Dugan L."/>
            <person name="Daly M.J."/>
        </authorList>
    </citation>
    <scope>NUCLEOTIDE SEQUENCE [LARGE SCALE GENOMIC DNA]</scope>
    <source>
        <strain evidence="2 3">MD1149</strain>
    </source>
</reference>
<proteinExistence type="predicted"/>
<dbReference type="Proteomes" id="UP000237144">
    <property type="component" value="Unassembled WGS sequence"/>
</dbReference>
<comment type="caution">
    <text evidence="2">The sequence shown here is derived from an EMBL/GenBank/DDBJ whole genome shotgun (WGS) entry which is preliminary data.</text>
</comment>
<dbReference type="OrthoDB" id="2522772at2759"/>
<protein>
    <submittedName>
        <fullName evidence="2">Uncharacterized protein</fullName>
    </submittedName>
</protein>
<sequence length="274" mass="29068">MLSQNDVLRLLSKPEPIPQVVAFSILHAYVYSKSRRGNLPSETLSKLLSIQRKLVTKLGYGFDASTPLGAALDAMKVQLMAVNRKWFTLGPLAFGPLGALGATGGNADAQWAWERATDGKVKDFPKGDGGGAMGWMPGGELDAGRVIDPTFGGPPPNVFPSADGMTTPDLLNAPPDYDDPPAPDSEVVQALEDRQRDDERGVVQSGRDSVDTQRLELARTRSGSVGNSFGAGSVATASKDPIGEGAAHLARLRALKEEREREEEASHSSSSKTG</sequence>
<evidence type="ECO:0000256" key="1">
    <source>
        <dbReference type="SAM" id="MobiDB-lite"/>
    </source>
</evidence>
<evidence type="ECO:0000313" key="2">
    <source>
        <dbReference type="EMBL" id="POY70740.1"/>
    </source>
</evidence>
<feature type="region of interest" description="Disordered" evidence="1">
    <location>
        <begin position="149"/>
        <end position="274"/>
    </location>
</feature>
<evidence type="ECO:0000313" key="3">
    <source>
        <dbReference type="Proteomes" id="UP000237144"/>
    </source>
</evidence>
<dbReference type="AlphaFoldDB" id="A0A2S5B1U5"/>
<dbReference type="EMBL" id="PJQD01000097">
    <property type="protein sequence ID" value="POY70740.1"/>
    <property type="molecule type" value="Genomic_DNA"/>
</dbReference>
<gene>
    <name evidence="2" type="ORF">BMF94_6150</name>
</gene>
<keyword evidence="3" id="KW-1185">Reference proteome</keyword>